<comment type="caution">
    <text evidence="2">The sequence shown here is derived from an EMBL/GenBank/DDBJ whole genome shotgun (WGS) entry which is preliminary data.</text>
</comment>
<dbReference type="Proteomes" id="UP000809829">
    <property type="component" value="Unassembled WGS sequence"/>
</dbReference>
<dbReference type="Pfam" id="PF00085">
    <property type="entry name" value="Thioredoxin"/>
    <property type="match status" value="1"/>
</dbReference>
<accession>A0ABS2QZ99</accession>
<evidence type="ECO:0000313" key="2">
    <source>
        <dbReference type="EMBL" id="MBM7704573.1"/>
    </source>
</evidence>
<dbReference type="InterPro" id="IPR013766">
    <property type="entry name" value="Thioredoxin_domain"/>
</dbReference>
<organism evidence="2 3">
    <name type="scientific">Priestia iocasae</name>
    <dbReference type="NCBI Taxonomy" id="2291674"/>
    <lineage>
        <taxon>Bacteria</taxon>
        <taxon>Bacillati</taxon>
        <taxon>Bacillota</taxon>
        <taxon>Bacilli</taxon>
        <taxon>Bacillales</taxon>
        <taxon>Bacillaceae</taxon>
        <taxon>Priestia</taxon>
    </lineage>
</organism>
<proteinExistence type="predicted"/>
<dbReference type="Gene3D" id="3.40.30.10">
    <property type="entry name" value="Glutaredoxin"/>
    <property type="match status" value="1"/>
</dbReference>
<keyword evidence="2" id="KW-0413">Isomerase</keyword>
<evidence type="ECO:0000259" key="1">
    <source>
        <dbReference type="Pfam" id="PF00085"/>
    </source>
</evidence>
<keyword evidence="3" id="KW-1185">Reference proteome</keyword>
<dbReference type="InterPro" id="IPR036249">
    <property type="entry name" value="Thioredoxin-like_sf"/>
</dbReference>
<dbReference type="GO" id="GO:0016853">
    <property type="term" value="F:isomerase activity"/>
    <property type="evidence" value="ECO:0007669"/>
    <property type="project" value="UniProtKB-KW"/>
</dbReference>
<protein>
    <submittedName>
        <fullName evidence="2">Thiol-disulfide isomerase/thioredoxin</fullName>
    </submittedName>
</protein>
<dbReference type="RefSeq" id="WP_205188573.1">
    <property type="nucleotide sequence ID" value="NZ_JAFBFC010000007.1"/>
</dbReference>
<dbReference type="EMBL" id="JAFBFC010000007">
    <property type="protein sequence ID" value="MBM7704573.1"/>
    <property type="molecule type" value="Genomic_DNA"/>
</dbReference>
<gene>
    <name evidence="2" type="ORF">JOC83_003430</name>
</gene>
<name>A0ABS2QZ99_9BACI</name>
<dbReference type="SUPFAM" id="SSF52833">
    <property type="entry name" value="Thioredoxin-like"/>
    <property type="match status" value="1"/>
</dbReference>
<reference evidence="2 3" key="1">
    <citation type="submission" date="2021-01" db="EMBL/GenBank/DDBJ databases">
        <title>Genomic Encyclopedia of Type Strains, Phase IV (KMG-IV): sequencing the most valuable type-strain genomes for metagenomic binning, comparative biology and taxonomic classification.</title>
        <authorList>
            <person name="Goeker M."/>
        </authorList>
    </citation>
    <scope>NUCLEOTIDE SEQUENCE [LARGE SCALE GENOMIC DNA]</scope>
    <source>
        <strain evidence="2 3">DSM 104297</strain>
    </source>
</reference>
<feature type="domain" description="Thioredoxin" evidence="1">
    <location>
        <begin position="7"/>
        <end position="98"/>
    </location>
</feature>
<dbReference type="CDD" id="cd02947">
    <property type="entry name" value="TRX_family"/>
    <property type="match status" value="1"/>
</dbReference>
<sequence length="100" mass="11776">MQEWTEQQLKEKQNEHEQLVIFFYTPLCGTCQVSKKMLAVVEQLLPHLNVGMCNLNYMPNQAEVYEIESVPCLIVLDKNKVQKKLYAFHSVEYLLNELKE</sequence>
<evidence type="ECO:0000313" key="3">
    <source>
        <dbReference type="Proteomes" id="UP000809829"/>
    </source>
</evidence>